<evidence type="ECO:0000313" key="3">
    <source>
        <dbReference type="Proteomes" id="UP001165283"/>
    </source>
</evidence>
<reference evidence="2" key="1">
    <citation type="submission" date="2021-04" db="EMBL/GenBank/DDBJ databases">
        <title>Pseudonocardia sp. nov., isolated from sandy soil of mangrove forest.</title>
        <authorList>
            <person name="Zan Z."/>
            <person name="Huang R."/>
            <person name="Liu W."/>
        </authorList>
    </citation>
    <scope>NUCLEOTIDE SEQUENCE</scope>
    <source>
        <strain evidence="2">S2-4</strain>
    </source>
</reference>
<sequence length="66" mass="7143">MHTDDLDWRTSTFSGGNGESCVEVAFLPDGGTAVRDTKNRALAAHRYPAAWTAFLTGIRAGDFPRS</sequence>
<name>A0ABT1A315_9PSEU</name>
<dbReference type="Proteomes" id="UP001165283">
    <property type="component" value="Unassembled WGS sequence"/>
</dbReference>
<proteinExistence type="predicted"/>
<evidence type="ECO:0000259" key="1">
    <source>
        <dbReference type="Pfam" id="PF04149"/>
    </source>
</evidence>
<dbReference type="EMBL" id="JAGSOV010000041">
    <property type="protein sequence ID" value="MCO1657392.1"/>
    <property type="molecule type" value="Genomic_DNA"/>
</dbReference>
<organism evidence="2 3">
    <name type="scientific">Pseudonocardia humida</name>
    <dbReference type="NCBI Taxonomy" id="2800819"/>
    <lineage>
        <taxon>Bacteria</taxon>
        <taxon>Bacillati</taxon>
        <taxon>Actinomycetota</taxon>
        <taxon>Actinomycetes</taxon>
        <taxon>Pseudonocardiales</taxon>
        <taxon>Pseudonocardiaceae</taxon>
        <taxon>Pseudonocardia</taxon>
    </lineage>
</organism>
<dbReference type="Pfam" id="PF04149">
    <property type="entry name" value="DUF397"/>
    <property type="match status" value="1"/>
</dbReference>
<protein>
    <submittedName>
        <fullName evidence="2">DUF397 domain-containing protein</fullName>
    </submittedName>
</protein>
<feature type="domain" description="DUF397" evidence="1">
    <location>
        <begin position="7"/>
        <end position="59"/>
    </location>
</feature>
<evidence type="ECO:0000313" key="2">
    <source>
        <dbReference type="EMBL" id="MCO1657392.1"/>
    </source>
</evidence>
<comment type="caution">
    <text evidence="2">The sequence shown here is derived from an EMBL/GenBank/DDBJ whole genome shotgun (WGS) entry which is preliminary data.</text>
</comment>
<dbReference type="InterPro" id="IPR007278">
    <property type="entry name" value="DUF397"/>
</dbReference>
<accession>A0ABT1A315</accession>
<keyword evidence="3" id="KW-1185">Reference proteome</keyword>
<gene>
    <name evidence="2" type="ORF">KDL28_20245</name>
</gene>